<dbReference type="EMBL" id="GL870953">
    <property type="protein sequence ID" value="EGC39703.1"/>
    <property type="molecule type" value="Genomic_DNA"/>
</dbReference>
<accession>F0Z8R0</accession>
<keyword evidence="2" id="KW-0472">Membrane</keyword>
<feature type="compositionally biased region" description="Low complexity" evidence="1">
    <location>
        <begin position="92"/>
        <end position="144"/>
    </location>
</feature>
<keyword evidence="2" id="KW-1133">Transmembrane helix</keyword>
<keyword evidence="3" id="KW-0732">Signal</keyword>
<organism evidence="4 5">
    <name type="scientific">Dictyostelium purpureum</name>
    <name type="common">Slime mold</name>
    <dbReference type="NCBI Taxonomy" id="5786"/>
    <lineage>
        <taxon>Eukaryota</taxon>
        <taxon>Amoebozoa</taxon>
        <taxon>Evosea</taxon>
        <taxon>Eumycetozoa</taxon>
        <taxon>Dictyostelia</taxon>
        <taxon>Dictyosteliales</taxon>
        <taxon>Dictyosteliaceae</taxon>
        <taxon>Dictyostelium</taxon>
    </lineage>
</organism>
<evidence type="ECO:0000313" key="4">
    <source>
        <dbReference type="EMBL" id="EGC39703.1"/>
    </source>
</evidence>
<evidence type="ECO:0000256" key="1">
    <source>
        <dbReference type="SAM" id="MobiDB-lite"/>
    </source>
</evidence>
<evidence type="ECO:0000313" key="5">
    <source>
        <dbReference type="Proteomes" id="UP000001064"/>
    </source>
</evidence>
<dbReference type="eggNOG" id="ENOG502RIHJ">
    <property type="taxonomic scope" value="Eukaryota"/>
</dbReference>
<reference evidence="5" key="1">
    <citation type="journal article" date="2011" name="Genome Biol.">
        <title>Comparative genomics of the social amoebae Dictyostelium discoideum and Dictyostelium purpureum.</title>
        <authorList>
            <consortium name="US DOE Joint Genome Institute (JGI-PGF)"/>
            <person name="Sucgang R."/>
            <person name="Kuo A."/>
            <person name="Tian X."/>
            <person name="Salerno W."/>
            <person name="Parikh A."/>
            <person name="Feasley C.L."/>
            <person name="Dalin E."/>
            <person name="Tu H."/>
            <person name="Huang E."/>
            <person name="Barry K."/>
            <person name="Lindquist E."/>
            <person name="Shapiro H."/>
            <person name="Bruce D."/>
            <person name="Schmutz J."/>
            <person name="Salamov A."/>
            <person name="Fey P."/>
            <person name="Gaudet P."/>
            <person name="Anjard C."/>
            <person name="Babu M.M."/>
            <person name="Basu S."/>
            <person name="Bushmanova Y."/>
            <person name="van der Wel H."/>
            <person name="Katoh-Kurasawa M."/>
            <person name="Dinh C."/>
            <person name="Coutinho P.M."/>
            <person name="Saito T."/>
            <person name="Elias M."/>
            <person name="Schaap P."/>
            <person name="Kay R.R."/>
            <person name="Henrissat B."/>
            <person name="Eichinger L."/>
            <person name="Rivero F."/>
            <person name="Putnam N.H."/>
            <person name="West C.M."/>
            <person name="Loomis W.F."/>
            <person name="Chisholm R.L."/>
            <person name="Shaulsky G."/>
            <person name="Strassmann J.E."/>
            <person name="Queller D.C."/>
            <person name="Kuspa A."/>
            <person name="Grigoriev I.V."/>
        </authorList>
    </citation>
    <scope>NUCLEOTIDE SEQUENCE [LARGE SCALE GENOMIC DNA]</scope>
    <source>
        <strain evidence="5">QSDP1</strain>
    </source>
</reference>
<dbReference type="VEuPathDB" id="AmoebaDB:DICPUDRAFT_91185"/>
<proteinExistence type="predicted"/>
<dbReference type="RefSeq" id="XP_003283812.1">
    <property type="nucleotide sequence ID" value="XM_003283764.1"/>
</dbReference>
<sequence length="296" mass="33458">MNRVKGLFYFFFIVLFISNYVECFNYQEIQYNNNMCEGAFVFNIKTTQCSNHGYIKKVNETIVMVIPIKSSEECVETNDGSPKPVTSPSPTPSENNSTNSSNSHNSTSSDLSSNSLDSNSTIDSNSTETHNSNNTSSDNGSTTNEPYEPPKYYKLNQCNVLPDGTSVFVSLQEESEEHPYKEMNYCNDIELLDNNCDYAKVRTYNNFTCISTGKNEKGVAQFERISCRANLQSIDYDYCLHDCSNVNCNYNYTKTSGVVLCADIETIDTTNNANSIYNNSYILFIVLILINFILFY</sequence>
<keyword evidence="2" id="KW-0812">Transmembrane</keyword>
<gene>
    <name evidence="4" type="ORF">DICPUDRAFT_91185</name>
</gene>
<feature type="chain" id="PRO_5003261539" evidence="3">
    <location>
        <begin position="24"/>
        <end position="296"/>
    </location>
</feature>
<dbReference type="KEGG" id="dpp:DICPUDRAFT_91185"/>
<dbReference type="AlphaFoldDB" id="F0Z8R0"/>
<feature type="transmembrane region" description="Helical" evidence="2">
    <location>
        <begin position="276"/>
        <end position="295"/>
    </location>
</feature>
<dbReference type="Proteomes" id="UP000001064">
    <property type="component" value="Unassembled WGS sequence"/>
</dbReference>
<feature type="region of interest" description="Disordered" evidence="1">
    <location>
        <begin position="73"/>
        <end position="149"/>
    </location>
</feature>
<dbReference type="GeneID" id="10509688"/>
<feature type="signal peptide" evidence="3">
    <location>
        <begin position="1"/>
        <end position="23"/>
    </location>
</feature>
<dbReference type="OMA" id="INYSTCE"/>
<keyword evidence="5" id="KW-1185">Reference proteome</keyword>
<evidence type="ECO:0000256" key="2">
    <source>
        <dbReference type="SAM" id="Phobius"/>
    </source>
</evidence>
<dbReference type="InParanoid" id="F0Z8R0"/>
<name>F0Z8R0_DICPU</name>
<protein>
    <submittedName>
        <fullName evidence="4">Uncharacterized protein</fullName>
    </submittedName>
</protein>
<evidence type="ECO:0000256" key="3">
    <source>
        <dbReference type="SAM" id="SignalP"/>
    </source>
</evidence>